<feature type="region of interest" description="Disordered" evidence="1">
    <location>
        <begin position="331"/>
        <end position="778"/>
    </location>
</feature>
<proteinExistence type="predicted"/>
<feature type="compositionally biased region" description="Low complexity" evidence="1">
    <location>
        <begin position="173"/>
        <end position="214"/>
    </location>
</feature>
<feature type="compositionally biased region" description="Polar residues" evidence="1">
    <location>
        <begin position="215"/>
        <end position="235"/>
    </location>
</feature>
<feature type="compositionally biased region" description="Polar residues" evidence="1">
    <location>
        <begin position="62"/>
        <end position="75"/>
    </location>
</feature>
<dbReference type="OrthoDB" id="1919336at2759"/>
<feature type="compositionally biased region" description="Polar residues" evidence="1">
    <location>
        <begin position="83"/>
        <end position="122"/>
    </location>
</feature>
<feature type="compositionally biased region" description="Polar residues" evidence="1">
    <location>
        <begin position="453"/>
        <end position="468"/>
    </location>
</feature>
<feature type="compositionally biased region" description="Polar residues" evidence="1">
    <location>
        <begin position="397"/>
        <end position="424"/>
    </location>
</feature>
<sequence>MSYHGHNQHGQFTGSATTRPFAQHPQQASNSQIQGLAQQHTQQQQQQQQYAHLQHHNANNNSFGLSSLTSNSYKLDNTRDSRPSNGLQGYGNWNSPTDMTGFGQTHSSGQLSHMLTQPHHSASQPSLSISQYSQPQQQQQQPQQQPQQPQQQHQQQQAFLFSAHNQSPTHLRAQPQQTQQTQQQQPQQAQSQQQQPSYGSHHSSNHQGSQHFSSTVVSPASQLSRQQQPSAQTGMVGSGGLKPSTSLGNVSSVNRNYLDSALSTGPSAPSFGSTNNFGMAGMTNLRNTYGADDEGGNLIPNDDNSLDGVYQPLNSNPHGNQVQSAGRYQAQRTGSNPVTPNRLAHDIRPGQGNHILNNNPTTISQNQPLSSYDQRTTTPAMNSIKGDVMLSGGGVTGNSTQHQTSSRHLNQPLPQSPYSYHSTAQQSPQQPYPSPHNSILPQSQHQHAHQQSTPPGQSALTPKESPQLSAPKAAIVEPEPKKKQQKAPKAAAGAKKTAQGKKNPKIQPDNVPSPELGRTDTGSSHAMTSPYSSVDSTVPGHNRMYSSPLTPAALAQHQQQYPSFQQQQQQHQPSPQNTLQQQQQQQQPQHQAQVQHQQHHHQQQPQQQQHQAHQTPQQQHQQQQALRQHQRNESFETNPRPLTQPVAPPVSDSATDKPKGKGRGRKKKVVDKPADSAPAPAPAPAPTPTPALEPVVTPATRPTAVMPALPQTSSTPKLNKQQQQQFQQLQQQQLQQQQLQQQLQQHSSSNSNSNSCSANKCNNSSNSSNNSLITMLLH</sequence>
<evidence type="ECO:0000313" key="3">
    <source>
        <dbReference type="Proteomes" id="UP000193648"/>
    </source>
</evidence>
<evidence type="ECO:0000256" key="1">
    <source>
        <dbReference type="SAM" id="MobiDB-lite"/>
    </source>
</evidence>
<feature type="compositionally biased region" description="Low complexity" evidence="1">
    <location>
        <begin position="123"/>
        <end position="157"/>
    </location>
</feature>
<feature type="compositionally biased region" description="Low complexity" evidence="1">
    <location>
        <begin position="555"/>
        <end position="596"/>
    </location>
</feature>
<feature type="compositionally biased region" description="Low complexity" evidence="1">
    <location>
        <begin position="487"/>
        <end position="497"/>
    </location>
</feature>
<feature type="region of interest" description="Disordered" evidence="1">
    <location>
        <begin position="1"/>
        <end position="248"/>
    </location>
</feature>
<dbReference type="InParanoid" id="A0A1Y2GUU5"/>
<dbReference type="AlphaFoldDB" id="A0A1Y2GUU5"/>
<protein>
    <submittedName>
        <fullName evidence="2">Uncharacterized protein</fullName>
    </submittedName>
</protein>
<reference evidence="2 3" key="1">
    <citation type="submission" date="2016-07" db="EMBL/GenBank/DDBJ databases">
        <title>Pervasive Adenine N6-methylation of Active Genes in Fungi.</title>
        <authorList>
            <consortium name="DOE Joint Genome Institute"/>
            <person name="Mondo S.J."/>
            <person name="Dannebaum R.O."/>
            <person name="Kuo R.C."/>
            <person name="Labutti K."/>
            <person name="Haridas S."/>
            <person name="Kuo A."/>
            <person name="Salamov A."/>
            <person name="Ahrendt S.R."/>
            <person name="Lipzen A."/>
            <person name="Sullivan W."/>
            <person name="Andreopoulos W.B."/>
            <person name="Clum A."/>
            <person name="Lindquist E."/>
            <person name="Daum C."/>
            <person name="Ramamoorthy G.K."/>
            <person name="Gryganskyi A."/>
            <person name="Culley D."/>
            <person name="Magnuson J.K."/>
            <person name="James T.Y."/>
            <person name="O'Malley M.A."/>
            <person name="Stajich J.E."/>
            <person name="Spatafora J.W."/>
            <person name="Visel A."/>
            <person name="Grigoriev I.V."/>
        </authorList>
    </citation>
    <scope>NUCLEOTIDE SEQUENCE [LARGE SCALE GENOMIC DNA]</scope>
    <source>
        <strain evidence="2 3">NRRL 3116</strain>
    </source>
</reference>
<dbReference type="EMBL" id="MCFF01000008">
    <property type="protein sequence ID" value="ORZ24824.1"/>
    <property type="molecule type" value="Genomic_DNA"/>
</dbReference>
<dbReference type="GeneID" id="33561940"/>
<dbReference type="RefSeq" id="XP_021883805.1">
    <property type="nucleotide sequence ID" value="XM_022020096.1"/>
</dbReference>
<evidence type="ECO:0000313" key="2">
    <source>
        <dbReference type="EMBL" id="ORZ24824.1"/>
    </source>
</evidence>
<feature type="compositionally biased region" description="Pro residues" evidence="1">
    <location>
        <begin position="679"/>
        <end position="691"/>
    </location>
</feature>
<feature type="compositionally biased region" description="Polar residues" evidence="1">
    <location>
        <begin position="520"/>
        <end position="536"/>
    </location>
</feature>
<dbReference type="Proteomes" id="UP000193648">
    <property type="component" value="Unassembled WGS sequence"/>
</dbReference>
<feature type="compositionally biased region" description="Polar residues" evidence="1">
    <location>
        <begin position="8"/>
        <end position="31"/>
    </location>
</feature>
<feature type="compositionally biased region" description="Low complexity" evidence="1">
    <location>
        <begin position="603"/>
        <end position="627"/>
    </location>
</feature>
<keyword evidence="3" id="KW-1185">Reference proteome</keyword>
<feature type="compositionally biased region" description="Low complexity" evidence="1">
    <location>
        <begin position="718"/>
        <end position="772"/>
    </location>
</feature>
<feature type="compositionally biased region" description="Polar residues" evidence="1">
    <location>
        <begin position="354"/>
        <end position="381"/>
    </location>
</feature>
<comment type="caution">
    <text evidence="2">The sequence shown here is derived from an EMBL/GenBank/DDBJ whole genome shotgun (WGS) entry which is preliminary data.</text>
</comment>
<name>A0A1Y2GUU5_9FUNG</name>
<accession>A0A1Y2GUU5</accession>
<feature type="compositionally biased region" description="Low complexity" evidence="1">
    <location>
        <begin position="32"/>
        <end position="61"/>
    </location>
</feature>
<feature type="compositionally biased region" description="Basic residues" evidence="1">
    <location>
        <begin position="660"/>
        <end position="669"/>
    </location>
</feature>
<organism evidence="2 3">
    <name type="scientific">Lobosporangium transversale</name>
    <dbReference type="NCBI Taxonomy" id="64571"/>
    <lineage>
        <taxon>Eukaryota</taxon>
        <taxon>Fungi</taxon>
        <taxon>Fungi incertae sedis</taxon>
        <taxon>Mucoromycota</taxon>
        <taxon>Mortierellomycotina</taxon>
        <taxon>Mortierellomycetes</taxon>
        <taxon>Mortierellales</taxon>
        <taxon>Mortierellaceae</taxon>
        <taxon>Lobosporangium</taxon>
    </lineage>
</organism>
<gene>
    <name evidence="2" type="ORF">BCR41DRAFT_234311</name>
</gene>
<feature type="compositionally biased region" description="Low complexity" evidence="1">
    <location>
        <begin position="442"/>
        <end position="452"/>
    </location>
</feature>